<dbReference type="Gene3D" id="4.10.240.10">
    <property type="entry name" value="Zn(2)-C6 fungal-type DNA-binding domain"/>
    <property type="match status" value="1"/>
</dbReference>
<dbReference type="CDD" id="cd00067">
    <property type="entry name" value="GAL4"/>
    <property type="match status" value="1"/>
</dbReference>
<dbReference type="PROSITE" id="PS00463">
    <property type="entry name" value="ZN2_CY6_FUNGAL_1"/>
    <property type="match status" value="1"/>
</dbReference>
<name>A0A9P9DF57_9HYPO</name>
<dbReference type="PROSITE" id="PS50048">
    <property type="entry name" value="ZN2_CY6_FUNGAL_2"/>
    <property type="match status" value="1"/>
</dbReference>
<feature type="compositionally biased region" description="Polar residues" evidence="2">
    <location>
        <begin position="18"/>
        <end position="28"/>
    </location>
</feature>
<dbReference type="Pfam" id="PF11951">
    <property type="entry name" value="Fungal_trans_2"/>
    <property type="match status" value="1"/>
</dbReference>
<feature type="domain" description="Zn(2)-C6 fungal-type" evidence="3">
    <location>
        <begin position="67"/>
        <end position="97"/>
    </location>
</feature>
<keyword evidence="1" id="KW-0539">Nucleus</keyword>
<organism evidence="4 5">
    <name type="scientific">Dactylonectria estremocensis</name>
    <dbReference type="NCBI Taxonomy" id="1079267"/>
    <lineage>
        <taxon>Eukaryota</taxon>
        <taxon>Fungi</taxon>
        <taxon>Dikarya</taxon>
        <taxon>Ascomycota</taxon>
        <taxon>Pezizomycotina</taxon>
        <taxon>Sordariomycetes</taxon>
        <taxon>Hypocreomycetidae</taxon>
        <taxon>Hypocreales</taxon>
        <taxon>Nectriaceae</taxon>
        <taxon>Dactylonectria</taxon>
    </lineage>
</organism>
<keyword evidence="5" id="KW-1185">Reference proteome</keyword>
<dbReference type="InterPro" id="IPR001138">
    <property type="entry name" value="Zn2Cys6_DnaBD"/>
</dbReference>
<dbReference type="PANTHER" id="PTHR47784">
    <property type="entry name" value="STEROL UPTAKE CONTROL PROTEIN 2"/>
    <property type="match status" value="1"/>
</dbReference>
<evidence type="ECO:0000259" key="3">
    <source>
        <dbReference type="PROSITE" id="PS50048"/>
    </source>
</evidence>
<dbReference type="OrthoDB" id="416217at2759"/>
<dbReference type="InterPro" id="IPR053157">
    <property type="entry name" value="Sterol_Uptake_Regulator"/>
</dbReference>
<reference evidence="4" key="1">
    <citation type="journal article" date="2021" name="Nat. Commun.">
        <title>Genetic determinants of endophytism in the Arabidopsis root mycobiome.</title>
        <authorList>
            <person name="Mesny F."/>
            <person name="Miyauchi S."/>
            <person name="Thiergart T."/>
            <person name="Pickel B."/>
            <person name="Atanasova L."/>
            <person name="Karlsson M."/>
            <person name="Huettel B."/>
            <person name="Barry K.W."/>
            <person name="Haridas S."/>
            <person name="Chen C."/>
            <person name="Bauer D."/>
            <person name="Andreopoulos W."/>
            <person name="Pangilinan J."/>
            <person name="LaButti K."/>
            <person name="Riley R."/>
            <person name="Lipzen A."/>
            <person name="Clum A."/>
            <person name="Drula E."/>
            <person name="Henrissat B."/>
            <person name="Kohler A."/>
            <person name="Grigoriev I.V."/>
            <person name="Martin F.M."/>
            <person name="Hacquard S."/>
        </authorList>
    </citation>
    <scope>NUCLEOTIDE SEQUENCE</scope>
    <source>
        <strain evidence="4">MPI-CAGE-AT-0021</strain>
    </source>
</reference>
<sequence>MTRSPLSPQSPGFGAVCTATSPEPSPQTDAGVLSSDPADDSNTTAATIIKVQRRPVPRKGHSKSRRGCFNCKRRRVKCSEELPRCQHCARSDVDCEYPVTPRRQLPSPEAALRTTPTVLGLEDLRFFHHFLVRAYPPMPFGSKPIWDSLAAMVHEYDFLAHAFLGLAAQHLTLTTAADYSSKSLNHRIAAMKSLSEALSQPCLIAADRDSRYGAILALTFQASAMPDALMEFLVTMRGCLIIGESVTKKGDSSFAQYGAEAWIECFQRMIPPGSTPRYDEAVLNDVSMSLRVVAPLCQRLGELKYLAQLERIVQLARTDVTEAFLSLAMSFSITNKLTDDEFAAFSAPNNHVAQILLAHFLILDHIIETWVCGSKCLPYPFKRDISLRWVDNVAAKLPTGYKKYMMWPLGTAVALREVKA</sequence>
<comment type="caution">
    <text evidence="4">The sequence shown here is derived from an EMBL/GenBank/DDBJ whole genome shotgun (WGS) entry which is preliminary data.</text>
</comment>
<dbReference type="InterPro" id="IPR036864">
    <property type="entry name" value="Zn2-C6_fun-type_DNA-bd_sf"/>
</dbReference>
<dbReference type="SMART" id="SM00066">
    <property type="entry name" value="GAL4"/>
    <property type="match status" value="1"/>
</dbReference>
<feature type="region of interest" description="Disordered" evidence="2">
    <location>
        <begin position="1"/>
        <end position="41"/>
    </location>
</feature>
<dbReference type="Proteomes" id="UP000717696">
    <property type="component" value="Unassembled WGS sequence"/>
</dbReference>
<feature type="compositionally biased region" description="Polar residues" evidence="2">
    <location>
        <begin position="1"/>
        <end position="10"/>
    </location>
</feature>
<dbReference type="InterPro" id="IPR021858">
    <property type="entry name" value="Fun_TF"/>
</dbReference>
<dbReference type="Pfam" id="PF00172">
    <property type="entry name" value="Zn_clus"/>
    <property type="match status" value="1"/>
</dbReference>
<dbReference type="SUPFAM" id="SSF57701">
    <property type="entry name" value="Zn2/Cys6 DNA-binding domain"/>
    <property type="match status" value="1"/>
</dbReference>
<evidence type="ECO:0000313" key="5">
    <source>
        <dbReference type="Proteomes" id="UP000717696"/>
    </source>
</evidence>
<dbReference type="PANTHER" id="PTHR47784:SF7">
    <property type="entry name" value="ZN(II)2CYS6 TRANSCRIPTION FACTOR (EUROFUNG)"/>
    <property type="match status" value="1"/>
</dbReference>
<proteinExistence type="predicted"/>
<dbReference type="EMBL" id="JAGMUU010000030">
    <property type="protein sequence ID" value="KAH7119430.1"/>
    <property type="molecule type" value="Genomic_DNA"/>
</dbReference>
<protein>
    <recommendedName>
        <fullName evidence="3">Zn(2)-C6 fungal-type domain-containing protein</fullName>
    </recommendedName>
</protein>
<evidence type="ECO:0000256" key="1">
    <source>
        <dbReference type="ARBA" id="ARBA00023242"/>
    </source>
</evidence>
<dbReference type="GO" id="GO:0008270">
    <property type="term" value="F:zinc ion binding"/>
    <property type="evidence" value="ECO:0007669"/>
    <property type="project" value="InterPro"/>
</dbReference>
<evidence type="ECO:0000313" key="4">
    <source>
        <dbReference type="EMBL" id="KAH7119430.1"/>
    </source>
</evidence>
<dbReference type="AlphaFoldDB" id="A0A9P9DF57"/>
<dbReference type="GO" id="GO:0001228">
    <property type="term" value="F:DNA-binding transcription activator activity, RNA polymerase II-specific"/>
    <property type="evidence" value="ECO:0007669"/>
    <property type="project" value="TreeGrafter"/>
</dbReference>
<accession>A0A9P9DF57</accession>
<gene>
    <name evidence="4" type="ORF">B0J13DRAFT_194651</name>
</gene>
<evidence type="ECO:0000256" key="2">
    <source>
        <dbReference type="SAM" id="MobiDB-lite"/>
    </source>
</evidence>